<feature type="region of interest" description="Disordered" evidence="2">
    <location>
        <begin position="424"/>
        <end position="462"/>
    </location>
</feature>
<dbReference type="InterPro" id="IPR001878">
    <property type="entry name" value="Znf_CCHC"/>
</dbReference>
<feature type="region of interest" description="Disordered" evidence="2">
    <location>
        <begin position="496"/>
        <end position="519"/>
    </location>
</feature>
<accession>A0A445LAD5</accession>
<evidence type="ECO:0000256" key="2">
    <source>
        <dbReference type="SAM" id="MobiDB-lite"/>
    </source>
</evidence>
<proteinExistence type="predicted"/>
<dbReference type="SMART" id="SM00343">
    <property type="entry name" value="ZnF_C2HC"/>
    <property type="match status" value="1"/>
</dbReference>
<keyword evidence="1" id="KW-0479">Metal-binding</keyword>
<dbReference type="Gene3D" id="4.10.60.10">
    <property type="entry name" value="Zinc finger, CCHC-type"/>
    <property type="match status" value="1"/>
</dbReference>
<dbReference type="PROSITE" id="PS50158">
    <property type="entry name" value="ZF_CCHC"/>
    <property type="match status" value="1"/>
</dbReference>
<evidence type="ECO:0000313" key="5">
    <source>
        <dbReference type="Proteomes" id="UP000289340"/>
    </source>
</evidence>
<dbReference type="EMBL" id="QZWG01000003">
    <property type="protein sequence ID" value="RZC20079.1"/>
    <property type="molecule type" value="Genomic_DNA"/>
</dbReference>
<gene>
    <name evidence="4" type="ORF">D0Y65_006779</name>
</gene>
<dbReference type="GO" id="GO:0008270">
    <property type="term" value="F:zinc ion binding"/>
    <property type="evidence" value="ECO:0007669"/>
    <property type="project" value="UniProtKB-KW"/>
</dbReference>
<feature type="compositionally biased region" description="Basic and acidic residues" evidence="2">
    <location>
        <begin position="442"/>
        <end position="455"/>
    </location>
</feature>
<dbReference type="Proteomes" id="UP000289340">
    <property type="component" value="Chromosome 3"/>
</dbReference>
<feature type="region of interest" description="Disordered" evidence="2">
    <location>
        <begin position="598"/>
        <end position="633"/>
    </location>
</feature>
<dbReference type="SUPFAM" id="SSF57756">
    <property type="entry name" value="Retrovirus zinc finger-like domains"/>
    <property type="match status" value="1"/>
</dbReference>
<name>A0A445LAD5_GLYSO</name>
<evidence type="ECO:0000259" key="3">
    <source>
        <dbReference type="PROSITE" id="PS50158"/>
    </source>
</evidence>
<feature type="compositionally biased region" description="Basic and acidic residues" evidence="2">
    <location>
        <begin position="622"/>
        <end position="633"/>
    </location>
</feature>
<protein>
    <recommendedName>
        <fullName evidence="3">CCHC-type domain-containing protein</fullName>
    </recommendedName>
</protein>
<evidence type="ECO:0000256" key="1">
    <source>
        <dbReference type="PROSITE-ProRule" id="PRU00047"/>
    </source>
</evidence>
<feature type="compositionally biased region" description="Low complexity" evidence="2">
    <location>
        <begin position="497"/>
        <end position="510"/>
    </location>
</feature>
<evidence type="ECO:0000313" key="4">
    <source>
        <dbReference type="EMBL" id="RZC20079.1"/>
    </source>
</evidence>
<keyword evidence="1" id="KW-0863">Zinc-finger</keyword>
<dbReference type="PANTHER" id="PTHR35046">
    <property type="entry name" value="ZINC KNUCKLE (CCHC-TYPE) FAMILY PROTEIN"/>
    <property type="match status" value="1"/>
</dbReference>
<dbReference type="GO" id="GO:0003676">
    <property type="term" value="F:nucleic acid binding"/>
    <property type="evidence" value="ECO:0007669"/>
    <property type="project" value="InterPro"/>
</dbReference>
<feature type="domain" description="CCHC-type" evidence="3">
    <location>
        <begin position="468"/>
        <end position="483"/>
    </location>
</feature>
<organism evidence="4 5">
    <name type="scientific">Glycine soja</name>
    <name type="common">Wild soybean</name>
    <dbReference type="NCBI Taxonomy" id="3848"/>
    <lineage>
        <taxon>Eukaryota</taxon>
        <taxon>Viridiplantae</taxon>
        <taxon>Streptophyta</taxon>
        <taxon>Embryophyta</taxon>
        <taxon>Tracheophyta</taxon>
        <taxon>Spermatophyta</taxon>
        <taxon>Magnoliopsida</taxon>
        <taxon>eudicotyledons</taxon>
        <taxon>Gunneridae</taxon>
        <taxon>Pentapetalae</taxon>
        <taxon>rosids</taxon>
        <taxon>fabids</taxon>
        <taxon>Fabales</taxon>
        <taxon>Fabaceae</taxon>
        <taxon>Papilionoideae</taxon>
        <taxon>50 kb inversion clade</taxon>
        <taxon>NPAAA clade</taxon>
        <taxon>indigoferoid/millettioid clade</taxon>
        <taxon>Phaseoleae</taxon>
        <taxon>Glycine</taxon>
        <taxon>Glycine subgen. Soja</taxon>
    </lineage>
</organism>
<sequence length="750" mass="84938">MAKEAARSTMITQWSCDSSMADGRGKQENVVVSWLGFVSVWVWAHTAGSRESEREKCFKARNDNHSLYKTVLECQSSKTRYQSLSSQITVHAWYCSHAYSSYGTTHAFQIFVKGRELWGHVKGTDSALDKTMHKEAHAKWEVKDAQDQHSGKMIANGPKPPECTKLIAQYVKCAFLGYSAHQKEEQSHPPFMVYHRCPIVPLIQPSIPPRPLPDHSLATDSTLQLEPDPLHRNTRAMEHKCWQNAIETELLALEENQAWDIVPCPPSIKPLGNVKNAFLHGDLKEEVYIKLPTGALIQLQAYSNADWVGCPDTKKSTTGWCMFLGDAPMMQSYPPRALDRRLQEDWVRDTREDPRVLMSHRNSFEAQNFVLFLSLSLHSSSPTFKLLSMASYGEEKDSIDEEDSRPTKLHMELHHVFCNKKAFHSYPRKKQAQGISGATPSKPKEDNGKTIEKSTSKTSSQERTSNIKCFKCLGRGHIASQCPIKKTMIMRGQDIYSSQEETTSSPSSSGSDDEVRGEEFSEEVYPHLDFLMVRRLLGVSKLNLTIIPHPKPYKLQWLNEQGEMIVNQQVKVPFSIGTYKDEVNWDMVAKDQLTMKDKRDEEEKLEKQKKKKDSKALSSKAKGKEKEEKDSSKNIVKKENHFATKSDIKRALLLKQSFYLLLSREISLSIVVPLKLEVIPQVKELLDEGLVSKSLTPCALLVPKIDIMRHQIPMISGVEGRSLEFQEPLDLRSNPFQGGNDAILPSKGIG</sequence>
<reference evidence="4 5" key="1">
    <citation type="submission" date="2018-09" db="EMBL/GenBank/DDBJ databases">
        <title>A high-quality reference genome of wild soybean provides a powerful tool to mine soybean genomes.</title>
        <authorList>
            <person name="Xie M."/>
            <person name="Chung C.Y.L."/>
            <person name="Li M.-W."/>
            <person name="Wong F.-L."/>
            <person name="Chan T.-F."/>
            <person name="Lam H.-M."/>
        </authorList>
    </citation>
    <scope>NUCLEOTIDE SEQUENCE [LARGE SCALE GENOMIC DNA]</scope>
    <source>
        <strain evidence="5">cv. W05</strain>
        <tissue evidence="4">Hypocotyl of etiolated seedlings</tissue>
    </source>
</reference>
<comment type="caution">
    <text evidence="4">The sequence shown here is derived from an EMBL/GenBank/DDBJ whole genome shotgun (WGS) entry which is preliminary data.</text>
</comment>
<dbReference type="AlphaFoldDB" id="A0A445LAD5"/>
<keyword evidence="5" id="KW-1185">Reference proteome</keyword>
<keyword evidence="1" id="KW-0862">Zinc</keyword>
<dbReference type="InterPro" id="IPR036875">
    <property type="entry name" value="Znf_CCHC_sf"/>
</dbReference>
<dbReference type="PANTHER" id="PTHR35046:SF9">
    <property type="entry name" value="RNA-DIRECTED DNA POLYMERASE"/>
    <property type="match status" value="1"/>
</dbReference>